<comment type="caution">
    <text evidence="8">The sequence shown here is derived from an EMBL/GenBank/DDBJ whole genome shotgun (WGS) entry which is preliminary data.</text>
</comment>
<organism evidence="8 9">
    <name type="scientific">Nocardiopsis mwathae</name>
    <dbReference type="NCBI Taxonomy" id="1472723"/>
    <lineage>
        <taxon>Bacteria</taxon>
        <taxon>Bacillati</taxon>
        <taxon>Actinomycetota</taxon>
        <taxon>Actinomycetes</taxon>
        <taxon>Streptosporangiales</taxon>
        <taxon>Nocardiopsidaceae</taxon>
        <taxon>Nocardiopsis</taxon>
    </lineage>
</organism>
<gene>
    <name evidence="8" type="ORF">HNR23_004105</name>
</gene>
<dbReference type="PANTHER" id="PTHR43229">
    <property type="entry name" value="NODULATION PROTEIN J"/>
    <property type="match status" value="1"/>
</dbReference>
<dbReference type="PANTHER" id="PTHR43229:SF3">
    <property type="entry name" value="ABC-TYPE MULTIDRUG TRANSPORT SYSTEM, PERMEASE COMPONENT"/>
    <property type="match status" value="1"/>
</dbReference>
<feature type="domain" description="ABC transmembrane type-2" evidence="7">
    <location>
        <begin position="41"/>
        <end position="276"/>
    </location>
</feature>
<dbReference type="GO" id="GO:0043190">
    <property type="term" value="C:ATP-binding cassette (ABC) transporter complex"/>
    <property type="evidence" value="ECO:0007669"/>
    <property type="project" value="InterPro"/>
</dbReference>
<dbReference type="Pfam" id="PF01061">
    <property type="entry name" value="ABC2_membrane"/>
    <property type="match status" value="1"/>
</dbReference>
<keyword evidence="5" id="KW-0046">Antibiotic resistance</keyword>
<dbReference type="InterPro" id="IPR000412">
    <property type="entry name" value="ABC_2_transport"/>
</dbReference>
<evidence type="ECO:0000313" key="8">
    <source>
        <dbReference type="EMBL" id="MBB6174045.1"/>
    </source>
</evidence>
<keyword evidence="6" id="KW-0813">Transport</keyword>
<feature type="transmembrane region" description="Helical" evidence="6">
    <location>
        <begin position="43"/>
        <end position="61"/>
    </location>
</feature>
<evidence type="ECO:0000259" key="7">
    <source>
        <dbReference type="PROSITE" id="PS51012"/>
    </source>
</evidence>
<dbReference type="AlphaFoldDB" id="A0A7W9YL83"/>
<reference evidence="8 9" key="1">
    <citation type="submission" date="2020-08" db="EMBL/GenBank/DDBJ databases">
        <title>Sequencing the genomes of 1000 actinobacteria strains.</title>
        <authorList>
            <person name="Klenk H.-P."/>
        </authorList>
    </citation>
    <scope>NUCLEOTIDE SEQUENCE [LARGE SCALE GENOMIC DNA]</scope>
    <source>
        <strain evidence="8 9">DSM 46659</strain>
    </source>
</reference>
<feature type="transmembrane region" description="Helical" evidence="6">
    <location>
        <begin position="119"/>
        <end position="144"/>
    </location>
</feature>
<dbReference type="GO" id="GO:0046677">
    <property type="term" value="P:response to antibiotic"/>
    <property type="evidence" value="ECO:0007669"/>
    <property type="project" value="UniProtKB-KW"/>
</dbReference>
<accession>A0A7W9YL83</accession>
<dbReference type="PIRSF" id="PIRSF006648">
    <property type="entry name" value="DrrB"/>
    <property type="match status" value="1"/>
</dbReference>
<keyword evidence="6" id="KW-1003">Cell membrane</keyword>
<comment type="similarity">
    <text evidence="6">Belongs to the ABC-2 integral membrane protein family.</text>
</comment>
<comment type="subcellular location">
    <subcellularLocation>
        <location evidence="6">Cell membrane</location>
        <topology evidence="6">Multi-pass membrane protein</topology>
    </subcellularLocation>
    <subcellularLocation>
        <location evidence="1">Membrane</location>
        <topology evidence="1">Multi-pass membrane protein</topology>
    </subcellularLocation>
</comment>
<evidence type="ECO:0000256" key="6">
    <source>
        <dbReference type="RuleBase" id="RU361157"/>
    </source>
</evidence>
<feature type="transmembrane region" description="Helical" evidence="6">
    <location>
        <begin position="189"/>
        <end position="206"/>
    </location>
</feature>
<evidence type="ECO:0000256" key="4">
    <source>
        <dbReference type="ARBA" id="ARBA00023136"/>
    </source>
</evidence>
<proteinExistence type="inferred from homology"/>
<feature type="transmembrane region" description="Helical" evidence="6">
    <location>
        <begin position="156"/>
        <end position="177"/>
    </location>
</feature>
<evidence type="ECO:0000256" key="5">
    <source>
        <dbReference type="ARBA" id="ARBA00023251"/>
    </source>
</evidence>
<dbReference type="EMBL" id="JACHDS010000001">
    <property type="protein sequence ID" value="MBB6174045.1"/>
    <property type="molecule type" value="Genomic_DNA"/>
</dbReference>
<evidence type="ECO:0000313" key="9">
    <source>
        <dbReference type="Proteomes" id="UP000546642"/>
    </source>
</evidence>
<keyword evidence="2 6" id="KW-0812">Transmembrane</keyword>
<keyword evidence="3 6" id="KW-1133">Transmembrane helix</keyword>
<name>A0A7W9YL83_9ACTN</name>
<evidence type="ECO:0000256" key="3">
    <source>
        <dbReference type="ARBA" id="ARBA00022989"/>
    </source>
</evidence>
<dbReference type="InterPro" id="IPR047817">
    <property type="entry name" value="ABC2_TM_bact-type"/>
</dbReference>
<dbReference type="Proteomes" id="UP000546642">
    <property type="component" value="Unassembled WGS sequence"/>
</dbReference>
<keyword evidence="9" id="KW-1185">Reference proteome</keyword>
<dbReference type="InterPro" id="IPR013525">
    <property type="entry name" value="ABC2_TM"/>
</dbReference>
<protein>
    <recommendedName>
        <fullName evidence="6">Transport permease protein</fullName>
    </recommendedName>
</protein>
<dbReference type="PROSITE" id="PS51012">
    <property type="entry name" value="ABC_TM2"/>
    <property type="match status" value="1"/>
</dbReference>
<dbReference type="InterPro" id="IPR051784">
    <property type="entry name" value="Nod_factor_ABC_transporter"/>
</dbReference>
<feature type="transmembrane region" description="Helical" evidence="6">
    <location>
        <begin position="73"/>
        <end position="98"/>
    </location>
</feature>
<feature type="transmembrane region" description="Helical" evidence="6">
    <location>
        <begin position="254"/>
        <end position="273"/>
    </location>
</feature>
<evidence type="ECO:0000256" key="2">
    <source>
        <dbReference type="ARBA" id="ARBA00022692"/>
    </source>
</evidence>
<keyword evidence="4 6" id="KW-0472">Membrane</keyword>
<evidence type="ECO:0000256" key="1">
    <source>
        <dbReference type="ARBA" id="ARBA00004141"/>
    </source>
</evidence>
<dbReference type="RefSeq" id="WP_184077835.1">
    <property type="nucleotide sequence ID" value="NZ_JACHDS010000001.1"/>
</dbReference>
<dbReference type="GO" id="GO:0140359">
    <property type="term" value="F:ABC-type transporter activity"/>
    <property type="evidence" value="ECO:0007669"/>
    <property type="project" value="InterPro"/>
</dbReference>
<sequence length="281" mass="30655">MTTPTITAAEGPRPGRRVPGAWTVGLHRGVLEIRWFFREWEQVLFTFLMPAFLLVLFSLIFDGFADADVDRAQWYVATIMAMALMSVSFQSLGIAIAIERDNGVLRRLRGTPMPKAAYFLGKLWLVLATALVQVAVLLGMGVASYGLELPASAAEWWTLLWVAVLGLTACGLLGIAVSSVPRSGRAAQAVVVFPFLGLQFVSGVYLPPSMLPDSVNILAAVFPLKWMAEGLRGVFLPEEAAALEYAGVWAYDQIALVLLIWCVAGFVLCLTTFRWKGKNDG</sequence>